<dbReference type="Proteomes" id="UP000325576">
    <property type="component" value="Unassembled WGS sequence"/>
</dbReference>
<evidence type="ECO:0000313" key="6">
    <source>
        <dbReference type="EMBL" id="KAB2582110.1"/>
    </source>
</evidence>
<evidence type="ECO:0000256" key="1">
    <source>
        <dbReference type="ARBA" id="ARBA00006432"/>
    </source>
</evidence>
<keyword evidence="2" id="KW-0436">Ligase</keyword>
<dbReference type="InterPro" id="IPR042099">
    <property type="entry name" value="ANL_N_sf"/>
</dbReference>
<protein>
    <recommendedName>
        <fullName evidence="5">AMP-dependent synthetase/ligase domain-containing protein</fullName>
    </recommendedName>
</protein>
<proteinExistence type="inferred from homology"/>
<organism evidence="6 7">
    <name type="scientific">Rhodococcus erythropolis</name>
    <name type="common">Arthrobacter picolinophilus</name>
    <dbReference type="NCBI Taxonomy" id="1833"/>
    <lineage>
        <taxon>Bacteria</taxon>
        <taxon>Bacillati</taxon>
        <taxon>Actinomycetota</taxon>
        <taxon>Actinomycetes</taxon>
        <taxon>Mycobacteriales</taxon>
        <taxon>Nocardiaceae</taxon>
        <taxon>Rhodococcus</taxon>
        <taxon>Rhodococcus erythropolis group</taxon>
    </lineage>
</organism>
<name>A0A5N5DWW4_RHOER</name>
<keyword evidence="3" id="KW-0276">Fatty acid metabolism</keyword>
<keyword evidence="4" id="KW-0443">Lipid metabolism</keyword>
<comment type="similarity">
    <text evidence="1">Belongs to the ATP-dependent AMP-binding enzyme family.</text>
</comment>
<dbReference type="EMBL" id="MRBO01000731">
    <property type="protein sequence ID" value="KAB2582110.1"/>
    <property type="molecule type" value="Genomic_DNA"/>
</dbReference>
<dbReference type="Pfam" id="PF00501">
    <property type="entry name" value="AMP-binding"/>
    <property type="match status" value="1"/>
</dbReference>
<dbReference type="InterPro" id="IPR000873">
    <property type="entry name" value="AMP-dep_synth/lig_dom"/>
</dbReference>
<evidence type="ECO:0000256" key="3">
    <source>
        <dbReference type="ARBA" id="ARBA00022832"/>
    </source>
</evidence>
<dbReference type="SUPFAM" id="SSF56801">
    <property type="entry name" value="Acetyl-CoA synthetase-like"/>
    <property type="match status" value="1"/>
</dbReference>
<evidence type="ECO:0000256" key="4">
    <source>
        <dbReference type="ARBA" id="ARBA00023098"/>
    </source>
</evidence>
<reference evidence="6 7" key="1">
    <citation type="journal article" date="2017" name="Poromechanics V (2013)">
        <title>Genomic Characterization of the Arsenic-Tolerant Actinobacterium, &lt;i&gt;Rhodococcus erythropolis&lt;/i&gt; S43.</title>
        <authorList>
            <person name="Retamal-Morales G."/>
            <person name="Mehnert M."/>
            <person name="Schwabe R."/>
            <person name="Tischler D."/>
            <person name="Schloemann M."/>
            <person name="Levican G.J."/>
        </authorList>
    </citation>
    <scope>NUCLEOTIDE SEQUENCE [LARGE SCALE GENOMIC DNA]</scope>
    <source>
        <strain evidence="6 7">S43</strain>
    </source>
</reference>
<dbReference type="AlphaFoldDB" id="A0A5N5DWW4"/>
<dbReference type="PANTHER" id="PTHR43859">
    <property type="entry name" value="ACYL-ACTIVATING ENZYME"/>
    <property type="match status" value="1"/>
</dbReference>
<dbReference type="GO" id="GO:0006631">
    <property type="term" value="P:fatty acid metabolic process"/>
    <property type="evidence" value="ECO:0007669"/>
    <property type="project" value="UniProtKB-KW"/>
</dbReference>
<dbReference type="PROSITE" id="PS00455">
    <property type="entry name" value="AMP_BINDING"/>
    <property type="match status" value="1"/>
</dbReference>
<evidence type="ECO:0000259" key="5">
    <source>
        <dbReference type="Pfam" id="PF00501"/>
    </source>
</evidence>
<sequence>MSTFTFTELSPISFLERAATVYANRYAIIDGDFTVTYSEMYARALRMAGALENIGLRRGGRVCVLAPNTHMLLEAHYGVPLAGGVVVALDTRLPAAELGYIIRHCGASVVLVDFRYRALLGHALGAMLSPAVMDSEDLESLLEWSPQTRVEVVDERSPLSISYTSGTTGNPKGAIYQHRGAYLQSLAMAFRAKLDTSSRYLWTLPIFHANGWCFPWAVTAAGGLHHCLDKVNPTEIWMALRKNGISHMCTEPRVLAMLADAPDAVSLSSPVRIFVGGAPPWSLVSRVSELGFDVQHLYGLTETFGPVAICEIPEEWSTLPREEWEKRLVRQGIPKHRRESDSGR</sequence>
<dbReference type="InterPro" id="IPR020845">
    <property type="entry name" value="AMP-binding_CS"/>
</dbReference>
<dbReference type="GO" id="GO:0016874">
    <property type="term" value="F:ligase activity"/>
    <property type="evidence" value="ECO:0007669"/>
    <property type="project" value="UniProtKB-KW"/>
</dbReference>
<gene>
    <name evidence="6" type="ORF">BS297_27200</name>
</gene>
<accession>A0A5N5DWW4</accession>
<dbReference type="PANTHER" id="PTHR43859:SF4">
    <property type="entry name" value="BUTANOATE--COA LIGASE AAE1-RELATED"/>
    <property type="match status" value="1"/>
</dbReference>
<evidence type="ECO:0000313" key="7">
    <source>
        <dbReference type="Proteomes" id="UP000325576"/>
    </source>
</evidence>
<comment type="caution">
    <text evidence="6">The sequence shown here is derived from an EMBL/GenBank/DDBJ whole genome shotgun (WGS) entry which is preliminary data.</text>
</comment>
<dbReference type="Gene3D" id="3.40.50.12780">
    <property type="entry name" value="N-terminal domain of ligase-like"/>
    <property type="match status" value="1"/>
</dbReference>
<evidence type="ECO:0000256" key="2">
    <source>
        <dbReference type="ARBA" id="ARBA00022598"/>
    </source>
</evidence>
<feature type="domain" description="AMP-dependent synthetase/ligase" evidence="5">
    <location>
        <begin position="15"/>
        <end position="317"/>
    </location>
</feature>